<dbReference type="GO" id="GO:0006364">
    <property type="term" value="P:rRNA processing"/>
    <property type="evidence" value="ECO:0007669"/>
    <property type="project" value="TreeGrafter"/>
</dbReference>
<dbReference type="GO" id="GO:0001682">
    <property type="term" value="P:tRNA 5'-leader removal"/>
    <property type="evidence" value="ECO:0007669"/>
    <property type="project" value="InterPro"/>
</dbReference>
<evidence type="ECO:0000256" key="5">
    <source>
        <dbReference type="ARBA" id="ARBA00046486"/>
    </source>
</evidence>
<comment type="subunit">
    <text evidence="5">Component of nuclear RNase P and RNase MRP ribonucleoproteins. RNase P consists of a catalytic RNA moiety and 10 different protein chains; POP1, POP4, POP5, POP7, RPP14, RPP21, RPP25, RPP30, RPP38 and RPP40. Within the RNase P complex, POP1, POP7 and RPP25 form the 'finger' subcomplex, POP5, RPP14, RPP40 and homodimeric RPP30 form the 'palm' subcomplex, and RPP21, POP4 and RPP38 form the 'wrist' subcomplex. All subunits of the RNase P complex interact with the catalytic RNA. Several subunits of RNase P are also part of the RNase MRP complex. RNase MRP consists of a catalytic RNA moiety and about 8 protein subunits; POP1, POP7, RPP25, RPP30, RPP38, RPP40 and possibly also POP4 and POP5.</text>
</comment>
<accession>A0A0A9XPY2</accession>
<gene>
    <name evidence="7" type="primary">Pop4_1</name>
    <name evidence="6" type="synonym">Pop4_0</name>
    <name evidence="7" type="ORF">CM83_70491</name>
    <name evidence="6" type="ORF">CM83_70495</name>
</gene>
<dbReference type="GO" id="GO:0005634">
    <property type="term" value="C:nucleus"/>
    <property type="evidence" value="ECO:0007669"/>
    <property type="project" value="UniProtKB-SubCell"/>
</dbReference>
<dbReference type="GO" id="GO:0033204">
    <property type="term" value="F:ribonuclease P RNA binding"/>
    <property type="evidence" value="ECO:0007669"/>
    <property type="project" value="InterPro"/>
</dbReference>
<sequence length="236" mass="26866">MKDLTFTKLPRDVLDSSVVAYKTGAESEEGENATKSFLERRLRKADIFTLTEELEKRFPLSKERQVFKKRIRRKGCPKNQSLSNTKKRALGLYNIEREGLRYNDLLALHEMWKSYMDGYLNLSRLKNTGFSGDVASSQYADVAHLIYKADYHGAYISVKSSIAPSLVGIGGILVFETKNTLKLLGKDNITRCVPKLPCEFEIVLDDLRIGFLGKNFMTKPAERASKKLRGKKTFQL</sequence>
<dbReference type="InterPro" id="IPR023534">
    <property type="entry name" value="Rof/RNase_P-like"/>
</dbReference>
<dbReference type="EMBL" id="GBHO01021585">
    <property type="protein sequence ID" value="JAG22019.1"/>
    <property type="molecule type" value="Transcribed_RNA"/>
</dbReference>
<proteinExistence type="inferred from homology"/>
<dbReference type="SUPFAM" id="SSF101744">
    <property type="entry name" value="Rof/RNase P subunit-like"/>
    <property type="match status" value="1"/>
</dbReference>
<name>A0A0A9XPY2_LYGHE</name>
<dbReference type="InterPro" id="IPR036980">
    <property type="entry name" value="RNase_P/MRP_Rpp29_sf"/>
</dbReference>
<reference evidence="7" key="2">
    <citation type="submission" date="2014-07" db="EMBL/GenBank/DDBJ databases">
        <authorList>
            <person name="Hull J."/>
        </authorList>
    </citation>
    <scope>NUCLEOTIDE SEQUENCE</scope>
</reference>
<dbReference type="PANTHER" id="PTHR13348">
    <property type="entry name" value="RIBONUCLEASE P SUBUNIT P29"/>
    <property type="match status" value="1"/>
</dbReference>
<comment type="similarity">
    <text evidence="3">Belongs to the eukaryotic/archaeal RNase P protein component 1 family.</text>
</comment>
<dbReference type="SMART" id="SM00538">
    <property type="entry name" value="POP4"/>
    <property type="match status" value="1"/>
</dbReference>
<comment type="subcellular location">
    <subcellularLocation>
        <location evidence="2">Nucleus</location>
    </subcellularLocation>
</comment>
<reference evidence="7" key="1">
    <citation type="journal article" date="2014" name="PLoS ONE">
        <title>Transcriptome-Based Identification of ABC Transporters in the Western Tarnished Plant Bug Lygus hesperus.</title>
        <authorList>
            <person name="Hull J.J."/>
            <person name="Chaney K."/>
            <person name="Geib S.M."/>
            <person name="Fabrick J.A."/>
            <person name="Brent C.S."/>
            <person name="Walsh D."/>
            <person name="Lavine L.C."/>
        </authorList>
    </citation>
    <scope>NUCLEOTIDE SEQUENCE</scope>
</reference>
<dbReference type="InterPro" id="IPR002730">
    <property type="entry name" value="Rpp29/RNP1"/>
</dbReference>
<dbReference type="GO" id="GO:0000172">
    <property type="term" value="C:ribonuclease MRP complex"/>
    <property type="evidence" value="ECO:0007669"/>
    <property type="project" value="InterPro"/>
</dbReference>
<dbReference type="Gene3D" id="2.30.30.210">
    <property type="entry name" value="Ribonuclease P/MRP, subunit p29"/>
    <property type="match status" value="1"/>
</dbReference>
<dbReference type="AlphaFoldDB" id="A0A0A9XPY2"/>
<evidence type="ECO:0000256" key="2">
    <source>
        <dbReference type="ARBA" id="ARBA00004123"/>
    </source>
</evidence>
<organism evidence="7">
    <name type="scientific">Lygus hesperus</name>
    <name type="common">Western plant bug</name>
    <dbReference type="NCBI Taxonomy" id="30085"/>
    <lineage>
        <taxon>Eukaryota</taxon>
        <taxon>Metazoa</taxon>
        <taxon>Ecdysozoa</taxon>
        <taxon>Arthropoda</taxon>
        <taxon>Hexapoda</taxon>
        <taxon>Insecta</taxon>
        <taxon>Pterygota</taxon>
        <taxon>Neoptera</taxon>
        <taxon>Paraneoptera</taxon>
        <taxon>Hemiptera</taxon>
        <taxon>Heteroptera</taxon>
        <taxon>Panheteroptera</taxon>
        <taxon>Cimicomorpha</taxon>
        <taxon>Miridae</taxon>
        <taxon>Mirini</taxon>
        <taxon>Lygus</taxon>
    </lineage>
</organism>
<evidence type="ECO:0000256" key="3">
    <source>
        <dbReference type="ARBA" id="ARBA00006181"/>
    </source>
</evidence>
<evidence type="ECO:0000256" key="1">
    <source>
        <dbReference type="ARBA" id="ARBA00002435"/>
    </source>
</evidence>
<dbReference type="InterPro" id="IPR016848">
    <property type="entry name" value="RNase_P/MRP_Rpp29-subunit"/>
</dbReference>
<dbReference type="PANTHER" id="PTHR13348:SF0">
    <property type="entry name" value="RIBONUCLEASE P PROTEIN SUBUNIT P29"/>
    <property type="match status" value="1"/>
</dbReference>
<evidence type="ECO:0000256" key="4">
    <source>
        <dbReference type="ARBA" id="ARBA00016225"/>
    </source>
</evidence>
<evidence type="ECO:0000313" key="6">
    <source>
        <dbReference type="EMBL" id="JAG22019.1"/>
    </source>
</evidence>
<dbReference type="GO" id="GO:0030677">
    <property type="term" value="C:ribonuclease P complex"/>
    <property type="evidence" value="ECO:0007669"/>
    <property type="project" value="InterPro"/>
</dbReference>
<dbReference type="EMBL" id="GBHO01021580">
    <property type="protein sequence ID" value="JAG22024.1"/>
    <property type="molecule type" value="Transcribed_RNA"/>
</dbReference>
<protein>
    <recommendedName>
        <fullName evidence="4">Ribonuclease P protein subunit p29</fullName>
    </recommendedName>
</protein>
<dbReference type="Pfam" id="PF01868">
    <property type="entry name" value="RNase_P-MRP_p29"/>
    <property type="match status" value="1"/>
</dbReference>
<comment type="function">
    <text evidence="1">Component of ribonuclease P, a ribonucleoprotein complex that generates mature tRNA molecules by cleaving their 5'-ends.</text>
</comment>
<evidence type="ECO:0000313" key="7">
    <source>
        <dbReference type="EMBL" id="JAG22024.1"/>
    </source>
</evidence>